<comment type="caution">
    <text evidence="1">The sequence shown here is derived from an EMBL/GenBank/DDBJ whole genome shotgun (WGS) entry which is preliminary data.</text>
</comment>
<reference evidence="1" key="2">
    <citation type="submission" date="2021-01" db="EMBL/GenBank/DDBJ databases">
        <authorList>
            <person name="Schikora-Tamarit M.A."/>
        </authorList>
    </citation>
    <scope>NUCLEOTIDE SEQUENCE</scope>
    <source>
        <strain evidence="1">NCAIM Y.01608</strain>
    </source>
</reference>
<accession>A0A9P8P2D8</accession>
<reference evidence="1" key="1">
    <citation type="journal article" date="2021" name="Open Biol.">
        <title>Shared evolutionary footprints suggest mitochondrial oxidative damage underlies multiple complex I losses in fungi.</title>
        <authorList>
            <person name="Schikora-Tamarit M.A."/>
            <person name="Marcet-Houben M."/>
            <person name="Nosek J."/>
            <person name="Gabaldon T."/>
        </authorList>
    </citation>
    <scope>NUCLEOTIDE SEQUENCE</scope>
    <source>
        <strain evidence="1">NCAIM Y.01608</strain>
    </source>
</reference>
<feature type="non-terminal residue" evidence="1">
    <location>
        <position position="1"/>
    </location>
</feature>
<keyword evidence="2" id="KW-1185">Reference proteome</keyword>
<gene>
    <name evidence="1" type="ORF">OGATHE_004204</name>
</gene>
<feature type="non-terminal residue" evidence="1">
    <location>
        <position position="73"/>
    </location>
</feature>
<name>A0A9P8P2D8_9ASCO</name>
<protein>
    <submittedName>
        <fullName evidence="1">Uncharacterized protein</fullName>
    </submittedName>
</protein>
<dbReference type="AlphaFoldDB" id="A0A9P8P2D8"/>
<evidence type="ECO:0000313" key="2">
    <source>
        <dbReference type="Proteomes" id="UP000788993"/>
    </source>
</evidence>
<organism evidence="1 2">
    <name type="scientific">Ogataea polymorpha</name>
    <dbReference type="NCBI Taxonomy" id="460523"/>
    <lineage>
        <taxon>Eukaryota</taxon>
        <taxon>Fungi</taxon>
        <taxon>Dikarya</taxon>
        <taxon>Ascomycota</taxon>
        <taxon>Saccharomycotina</taxon>
        <taxon>Pichiomycetes</taxon>
        <taxon>Pichiales</taxon>
        <taxon>Pichiaceae</taxon>
        <taxon>Ogataea</taxon>
    </lineage>
</organism>
<dbReference type="EMBL" id="JAEUBD010001230">
    <property type="protein sequence ID" value="KAH3663947.1"/>
    <property type="molecule type" value="Genomic_DNA"/>
</dbReference>
<sequence>KPVLKFTQFSKFGHDIAASKTYNESHAIISSGDNLRDVDGSDEDEEDEMTLAERLQAIQTSSNGTVSKKSGRA</sequence>
<dbReference type="Proteomes" id="UP000788993">
    <property type="component" value="Unassembled WGS sequence"/>
</dbReference>
<proteinExistence type="predicted"/>
<evidence type="ECO:0000313" key="1">
    <source>
        <dbReference type="EMBL" id="KAH3663947.1"/>
    </source>
</evidence>